<sequence>MEFDCKYRNKGCEYLFRRFLESYVEVCNNIVTEAANSVLMFEAGEQAAFNIKTLKIEDISREFEKEGITISIQRSEKKVIFHVKGLPVMGNKCRYCDILRGFFGGLSRKHIDTRYYCKKGEECIIKGDTECIFIAELIE</sequence>
<gene>
    <name evidence="1" type="ORF">MPEBLZ_03716</name>
</gene>
<dbReference type="SUPFAM" id="SSF111126">
    <property type="entry name" value="Ligand-binding domain in the NO signalling and Golgi transport"/>
    <property type="match status" value="1"/>
</dbReference>
<name>A0A0P8A188_9EURY</name>
<dbReference type="InterPro" id="IPR024096">
    <property type="entry name" value="NO_sig/Golgi_transp_ligand-bd"/>
</dbReference>
<proteinExistence type="predicted"/>
<organism evidence="1 2">
    <name type="scientific">Candidatus Methanoperedens nitratireducens</name>
    <dbReference type="NCBI Taxonomy" id="1392998"/>
    <lineage>
        <taxon>Archaea</taxon>
        <taxon>Methanobacteriati</taxon>
        <taxon>Methanobacteriota</taxon>
        <taxon>Stenosarchaea group</taxon>
        <taxon>Methanomicrobia</taxon>
        <taxon>Methanosarcinales</taxon>
        <taxon>ANME-2 cluster</taxon>
        <taxon>Candidatus Methanoperedentaceae</taxon>
        <taxon>Candidatus Methanoperedens</taxon>
    </lineage>
</organism>
<accession>A0A0P8A188</accession>
<dbReference type="EMBL" id="LKCM01000310">
    <property type="protein sequence ID" value="KPQ41751.1"/>
    <property type="molecule type" value="Genomic_DNA"/>
</dbReference>
<evidence type="ECO:0000313" key="1">
    <source>
        <dbReference type="EMBL" id="KPQ41751.1"/>
    </source>
</evidence>
<protein>
    <recommendedName>
        <fullName evidence="3">4-vinyl reductase 4VR domain-containing protein</fullName>
    </recommendedName>
</protein>
<dbReference type="AlphaFoldDB" id="A0A0P8A188"/>
<reference evidence="1 2" key="1">
    <citation type="submission" date="2015-09" db="EMBL/GenBank/DDBJ databases">
        <title>A metagenomics-based metabolic model of nitrate-dependent anaerobic oxidation of methane by Methanoperedens-like archaea.</title>
        <authorList>
            <person name="Arshad A."/>
            <person name="Speth D.R."/>
            <person name="De Graaf R.M."/>
            <person name="Op Den Camp H.J."/>
            <person name="Jetten M.S."/>
            <person name="Welte C.U."/>
        </authorList>
    </citation>
    <scope>NUCLEOTIDE SEQUENCE [LARGE SCALE GENOMIC DNA]</scope>
</reference>
<comment type="caution">
    <text evidence="1">The sequence shown here is derived from an EMBL/GenBank/DDBJ whole genome shotgun (WGS) entry which is preliminary data.</text>
</comment>
<dbReference type="Gene3D" id="3.30.1380.20">
    <property type="entry name" value="Trafficking protein particle complex subunit 3"/>
    <property type="match status" value="1"/>
</dbReference>
<evidence type="ECO:0008006" key="3">
    <source>
        <dbReference type="Google" id="ProtNLM"/>
    </source>
</evidence>
<evidence type="ECO:0000313" key="2">
    <source>
        <dbReference type="Proteomes" id="UP000050360"/>
    </source>
</evidence>
<dbReference type="Proteomes" id="UP000050360">
    <property type="component" value="Unassembled WGS sequence"/>
</dbReference>